<feature type="domain" description="K Homology" evidence="5">
    <location>
        <begin position="323"/>
        <end position="401"/>
    </location>
</feature>
<feature type="domain" description="K Homology" evidence="5">
    <location>
        <begin position="572"/>
        <end position="646"/>
    </location>
</feature>
<dbReference type="PANTHER" id="PTHR10288">
    <property type="entry name" value="KH DOMAIN CONTAINING RNA BINDING PROTEIN"/>
    <property type="match status" value="1"/>
</dbReference>
<feature type="domain" description="K Homology" evidence="5">
    <location>
        <begin position="491"/>
        <end position="567"/>
    </location>
</feature>
<feature type="compositionally biased region" description="Polar residues" evidence="3">
    <location>
        <begin position="656"/>
        <end position="666"/>
    </location>
</feature>
<dbReference type="STRING" id="52838.A0A4V6T431"/>
<keyword evidence="4" id="KW-1133">Transmembrane helix</keyword>
<dbReference type="CDD" id="cd22459">
    <property type="entry name" value="KH-I_PEPPER_rpt1_like"/>
    <property type="match status" value="2"/>
</dbReference>
<dbReference type="SMART" id="SM00322">
    <property type="entry name" value="KH"/>
    <property type="match status" value="5"/>
</dbReference>
<proteinExistence type="predicted"/>
<evidence type="ECO:0000256" key="1">
    <source>
        <dbReference type="ARBA" id="ARBA00022737"/>
    </source>
</evidence>
<feature type="region of interest" description="Disordered" evidence="3">
    <location>
        <begin position="653"/>
        <end position="680"/>
    </location>
</feature>
<keyword evidence="2" id="KW-0694">RNA-binding</keyword>
<dbReference type="InterPro" id="IPR004087">
    <property type="entry name" value="KH_dom"/>
</dbReference>
<comment type="caution">
    <text evidence="6">The sequence shown here is derived from an EMBL/GenBank/DDBJ whole genome shotgun (WGS) entry which is preliminary data.</text>
</comment>
<accession>A0A4V6T431</accession>
<dbReference type="CDD" id="cd22462">
    <property type="entry name" value="KH-I_HEN4_like_rpt5"/>
    <property type="match status" value="1"/>
</dbReference>
<keyword evidence="4" id="KW-0472">Membrane</keyword>
<evidence type="ECO:0000313" key="6">
    <source>
        <dbReference type="EMBL" id="THU48996.1"/>
    </source>
</evidence>
<dbReference type="GO" id="GO:0003723">
    <property type="term" value="F:RNA binding"/>
    <property type="evidence" value="ECO:0007669"/>
    <property type="project" value="UniProtKB-UniRule"/>
</dbReference>
<evidence type="ECO:0000256" key="2">
    <source>
        <dbReference type="PROSITE-ProRule" id="PRU00117"/>
    </source>
</evidence>
<feature type="domain" description="K Homology" evidence="5">
    <location>
        <begin position="740"/>
        <end position="810"/>
    </location>
</feature>
<evidence type="ECO:0000256" key="4">
    <source>
        <dbReference type="SAM" id="Phobius"/>
    </source>
</evidence>
<evidence type="ECO:0000256" key="3">
    <source>
        <dbReference type="SAM" id="MobiDB-lite"/>
    </source>
</evidence>
<keyword evidence="7" id="KW-1185">Reference proteome</keyword>
<keyword evidence="1" id="KW-0677">Repeat</keyword>
<reference evidence="6 7" key="1">
    <citation type="journal article" date="2019" name="Nat. Plants">
        <title>Genome sequencing of Musa balbisiana reveals subgenome evolution and function divergence in polyploid bananas.</title>
        <authorList>
            <person name="Yao X."/>
        </authorList>
    </citation>
    <scope>NUCLEOTIDE SEQUENCE [LARGE SCALE GENOMIC DNA]</scope>
    <source>
        <strain evidence="7">cv. DH-PKW</strain>
        <tissue evidence="6">Leaves</tissue>
    </source>
</reference>
<gene>
    <name evidence="6" type="ORF">C4D60_Mb06t04910</name>
</gene>
<dbReference type="SUPFAM" id="SSF54791">
    <property type="entry name" value="Eukaryotic type KH-domain (KH-domain type I)"/>
    <property type="match status" value="5"/>
</dbReference>
<dbReference type="InterPro" id="IPR004088">
    <property type="entry name" value="KH_dom_type_1"/>
</dbReference>
<organism evidence="6 7">
    <name type="scientific">Musa balbisiana</name>
    <name type="common">Banana</name>
    <dbReference type="NCBI Taxonomy" id="52838"/>
    <lineage>
        <taxon>Eukaryota</taxon>
        <taxon>Viridiplantae</taxon>
        <taxon>Streptophyta</taxon>
        <taxon>Embryophyta</taxon>
        <taxon>Tracheophyta</taxon>
        <taxon>Spermatophyta</taxon>
        <taxon>Magnoliopsida</taxon>
        <taxon>Liliopsida</taxon>
        <taxon>Zingiberales</taxon>
        <taxon>Musaceae</taxon>
        <taxon>Musa</taxon>
    </lineage>
</organism>
<dbReference type="PROSITE" id="PS50084">
    <property type="entry name" value="KH_TYPE_1"/>
    <property type="match status" value="5"/>
</dbReference>
<sequence length="812" mass="88233">MAGNQGFKGKWKAEGADEGKVKYRRVGIGTAFVFFIFIFIFSNPFATTVGCGHRRPIDGRKRGVERPESVELCSVGRSRASNRGSARLPTRESGSHHCKSLNCTHVTVISYNNGRLPDTCFPQFDDIIEYTGTPPTATRTCTTPHRFKSSRTRPIARCPFSRRCQGLGFPFAGTPTPSPESSPRTDFCFQVMVEIGKRQQRDNDSDGRQQKKRFVNNDGTRDSELVVYRILCPLGVIGSVIGKSGKIINSIRQETNAKIKIVDPFPGADKRVITIYCYVKDKNPVDVDEDILRPLCPAQDALLKIHDAIVNALDNSNEFENKQKEGVYILVPASQAANIIGKSGSIIKKLRSKTNANIKITPKDPSDATHSCAMSFDNFLQITGDAEAIKRALTTVSAIMYKFSPKEEIPLDSSVPDLPHILIPSDVPIIPAGSLYPTADTILPPGSLPQVIAATHQASEIPGFIDASNVWPMYPSTLPVVPGYGGPARSEDLVLRVLCPFDKVGRVIGKQGNTIKSIRQSSGAKINVDDTRDDTDECTITITSKESSNDVKSAAVEAVLLLQEKINDQDDDSVNIRLLVPSKVIGCLIGKSGSIINDMRKSTKANIYISKGEKPKRAASDEELVEVSGEVGKLRDALVQIILRLREDALKDKDGNQNAQKDSNQKVPPVDTLHSSSVSVPPVLPTIPPLAPLSYGQRAETESGMGIFSGNNLYGYSSLQAGENAFGPLSSFSSNTYGGFPTYIEVVIPANALAKVMGKGGTNVDNIRKISGAHIEIVDSKASRFERIARISGTPDQKRSAENLIQAFIMST</sequence>
<feature type="transmembrane region" description="Helical" evidence="4">
    <location>
        <begin position="26"/>
        <end position="46"/>
    </location>
</feature>
<protein>
    <recommendedName>
        <fullName evidence="5">K Homology domain-containing protein</fullName>
    </recommendedName>
</protein>
<dbReference type="Pfam" id="PF00013">
    <property type="entry name" value="KH_1"/>
    <property type="match status" value="5"/>
</dbReference>
<feature type="domain" description="K Homology" evidence="5">
    <location>
        <begin position="224"/>
        <end position="297"/>
    </location>
</feature>
<evidence type="ECO:0000259" key="5">
    <source>
        <dbReference type="SMART" id="SM00322"/>
    </source>
</evidence>
<evidence type="ECO:0000313" key="7">
    <source>
        <dbReference type="Proteomes" id="UP000317650"/>
    </source>
</evidence>
<dbReference type="Proteomes" id="UP000317650">
    <property type="component" value="Chromosome 6"/>
</dbReference>
<dbReference type="EMBL" id="PYDT01000009">
    <property type="protein sequence ID" value="THU48996.1"/>
    <property type="molecule type" value="Genomic_DNA"/>
</dbReference>
<keyword evidence="4" id="KW-0812">Transmembrane</keyword>
<dbReference type="InterPro" id="IPR036612">
    <property type="entry name" value="KH_dom_type_1_sf"/>
</dbReference>
<name>A0A4V6T431_MUSBA</name>
<dbReference type="Gene3D" id="3.30.1370.10">
    <property type="entry name" value="K Homology domain, type 1"/>
    <property type="match status" value="5"/>
</dbReference>
<dbReference type="AlphaFoldDB" id="A0A4V6T431"/>